<name>A0A3L6TK65_PANMI</name>
<dbReference type="OrthoDB" id="1937476at2759"/>
<gene>
    <name evidence="2" type="ORF">C2845_PM01G45050</name>
</gene>
<dbReference type="EMBL" id="PQIB02000001">
    <property type="protein sequence ID" value="RLN39891.1"/>
    <property type="molecule type" value="Genomic_DNA"/>
</dbReference>
<evidence type="ECO:0000313" key="3">
    <source>
        <dbReference type="Proteomes" id="UP000275267"/>
    </source>
</evidence>
<sequence>MRTEVITFDIVDIHYPYNAIFGRNTIIKFVVIINQPYLCMKIPTTGGVLSIFGNQEESRRCEDNTSHTSKNVHAIKDQEQIEGTPSHEELDASEGLKAS</sequence>
<keyword evidence="3" id="KW-1185">Reference proteome</keyword>
<protein>
    <submittedName>
        <fullName evidence="2">Cinful1 polyprotein</fullName>
    </submittedName>
</protein>
<proteinExistence type="predicted"/>
<dbReference type="Proteomes" id="UP000275267">
    <property type="component" value="Unassembled WGS sequence"/>
</dbReference>
<evidence type="ECO:0000313" key="2">
    <source>
        <dbReference type="EMBL" id="RLN39891.1"/>
    </source>
</evidence>
<dbReference type="AlphaFoldDB" id="A0A3L6TK65"/>
<feature type="region of interest" description="Disordered" evidence="1">
    <location>
        <begin position="60"/>
        <end position="99"/>
    </location>
</feature>
<comment type="caution">
    <text evidence="2">The sequence shown here is derived from an EMBL/GenBank/DDBJ whole genome shotgun (WGS) entry which is preliminary data.</text>
</comment>
<accession>A0A3L6TK65</accession>
<feature type="compositionally biased region" description="Basic and acidic residues" evidence="1">
    <location>
        <begin position="74"/>
        <end position="90"/>
    </location>
</feature>
<organism evidence="2 3">
    <name type="scientific">Panicum miliaceum</name>
    <name type="common">Proso millet</name>
    <name type="synonym">Broomcorn millet</name>
    <dbReference type="NCBI Taxonomy" id="4540"/>
    <lineage>
        <taxon>Eukaryota</taxon>
        <taxon>Viridiplantae</taxon>
        <taxon>Streptophyta</taxon>
        <taxon>Embryophyta</taxon>
        <taxon>Tracheophyta</taxon>
        <taxon>Spermatophyta</taxon>
        <taxon>Magnoliopsida</taxon>
        <taxon>Liliopsida</taxon>
        <taxon>Poales</taxon>
        <taxon>Poaceae</taxon>
        <taxon>PACMAD clade</taxon>
        <taxon>Panicoideae</taxon>
        <taxon>Panicodae</taxon>
        <taxon>Paniceae</taxon>
        <taxon>Panicinae</taxon>
        <taxon>Panicum</taxon>
        <taxon>Panicum sect. Panicum</taxon>
    </lineage>
</organism>
<reference evidence="3" key="1">
    <citation type="journal article" date="2019" name="Nat. Commun.">
        <title>The genome of broomcorn millet.</title>
        <authorList>
            <person name="Zou C."/>
            <person name="Miki D."/>
            <person name="Li D."/>
            <person name="Tang Q."/>
            <person name="Xiao L."/>
            <person name="Rajput S."/>
            <person name="Deng P."/>
            <person name="Jia W."/>
            <person name="Huang R."/>
            <person name="Zhang M."/>
            <person name="Sun Y."/>
            <person name="Hu J."/>
            <person name="Fu X."/>
            <person name="Schnable P.S."/>
            <person name="Li F."/>
            <person name="Zhang H."/>
            <person name="Feng B."/>
            <person name="Zhu X."/>
            <person name="Liu R."/>
            <person name="Schnable J.C."/>
            <person name="Zhu J.-K."/>
            <person name="Zhang H."/>
        </authorList>
    </citation>
    <scope>NUCLEOTIDE SEQUENCE [LARGE SCALE GENOMIC DNA]</scope>
</reference>
<evidence type="ECO:0000256" key="1">
    <source>
        <dbReference type="SAM" id="MobiDB-lite"/>
    </source>
</evidence>